<reference evidence="4 5" key="1">
    <citation type="journal article" date="2010" name="Stand. Genomic Sci.">
        <title>Complete genome sequence of Ilyobacter polytropus type strain (CuHbu1).</title>
        <authorList>
            <person name="Sikorski J."/>
            <person name="Chertkov O."/>
            <person name="Lapidus A."/>
            <person name="Nolan M."/>
            <person name="Lucas S."/>
            <person name="Del Rio T.G."/>
            <person name="Tice H."/>
            <person name="Cheng J.F."/>
            <person name="Tapia R."/>
            <person name="Han C."/>
            <person name="Goodwin L."/>
            <person name="Pitluck S."/>
            <person name="Liolios K."/>
            <person name="Ivanova N."/>
            <person name="Mavromatis K."/>
            <person name="Mikhailova N."/>
            <person name="Pati A."/>
            <person name="Chen A."/>
            <person name="Palaniappan K."/>
            <person name="Land M."/>
            <person name="Hauser L."/>
            <person name="Chang Y.J."/>
            <person name="Jeffries C.D."/>
            <person name="Brambilla E."/>
            <person name="Yasawong M."/>
            <person name="Rohde M."/>
            <person name="Pukall R."/>
            <person name="Spring S."/>
            <person name="Goker M."/>
            <person name="Woyke T."/>
            <person name="Bristow J."/>
            <person name="Eisen J.A."/>
            <person name="Markowitz V."/>
            <person name="Hugenholtz P."/>
            <person name="Kyrpides N.C."/>
            <person name="Klenk H.P."/>
        </authorList>
    </citation>
    <scope>NUCLEOTIDE SEQUENCE [LARGE SCALE GENOMIC DNA]</scope>
    <source>
        <strain evidence="5">ATCC 51220 / DSM 2926 / LMG 16218 / CuHBu1</strain>
        <plasmid evidence="5">pILYOP01</plasmid>
    </source>
</reference>
<dbReference type="RefSeq" id="WP_013388648.1">
    <property type="nucleotide sequence ID" value="NC_014633.1"/>
</dbReference>
<dbReference type="GO" id="GO:0046872">
    <property type="term" value="F:metal ion binding"/>
    <property type="evidence" value="ECO:0007669"/>
    <property type="project" value="UniProtKB-KW"/>
</dbReference>
<keyword evidence="2" id="KW-0001">2Fe-2S</keyword>
<keyword evidence="2" id="KW-0408">Iron</keyword>
<comment type="cofactor">
    <cofactor evidence="1">
        <name>FAD</name>
        <dbReference type="ChEBI" id="CHEBI:57692"/>
    </cofactor>
    <text evidence="1">Binds 1 FAD per subunit.</text>
</comment>
<dbReference type="InterPro" id="IPR050353">
    <property type="entry name" value="PyrK_electron_transfer"/>
</dbReference>
<dbReference type="OrthoDB" id="9778346at2"/>
<evidence type="ECO:0000256" key="2">
    <source>
        <dbReference type="PIRSR" id="PIRSR006816-2"/>
    </source>
</evidence>
<feature type="binding site" evidence="2">
    <location>
        <position position="237"/>
    </location>
    <ligand>
        <name>[2Fe-2S] cluster</name>
        <dbReference type="ChEBI" id="CHEBI:190135"/>
    </ligand>
</feature>
<dbReference type="PANTHER" id="PTHR43513">
    <property type="entry name" value="DIHYDROOROTATE DEHYDROGENASE B (NAD(+)), ELECTRON TRANSFER SUBUNIT"/>
    <property type="match status" value="1"/>
</dbReference>
<keyword evidence="2" id="KW-0479">Metal-binding</keyword>
<organism evidence="4 5">
    <name type="scientific">Ilyobacter polytropus (strain ATCC 51220 / DSM 2926 / LMG 16218 / CuHBu1)</name>
    <dbReference type="NCBI Taxonomy" id="572544"/>
    <lineage>
        <taxon>Bacteria</taxon>
        <taxon>Fusobacteriati</taxon>
        <taxon>Fusobacteriota</taxon>
        <taxon>Fusobacteriia</taxon>
        <taxon>Fusobacteriales</taxon>
        <taxon>Fusobacteriaceae</taxon>
        <taxon>Ilyobacter</taxon>
    </lineage>
</organism>
<dbReference type="InterPro" id="IPR017927">
    <property type="entry name" value="FAD-bd_FR_type"/>
</dbReference>
<keyword evidence="4" id="KW-0614">Plasmid</keyword>
<dbReference type="GO" id="GO:0050660">
    <property type="term" value="F:flavin adenine dinucleotide binding"/>
    <property type="evidence" value="ECO:0007669"/>
    <property type="project" value="InterPro"/>
</dbReference>
<dbReference type="SUPFAM" id="SSF52343">
    <property type="entry name" value="Ferredoxin reductase-like, C-terminal NADP-linked domain"/>
    <property type="match status" value="1"/>
</dbReference>
<dbReference type="PANTHER" id="PTHR43513:SF3">
    <property type="entry name" value="DIHYDROOROTATE DEHYDROGENASE B (NAD(+)), ELECTRON TRANSFER SUBUNIT-RELATED"/>
    <property type="match status" value="1"/>
</dbReference>
<proteinExistence type="predicted"/>
<evidence type="ECO:0000259" key="3">
    <source>
        <dbReference type="PROSITE" id="PS51384"/>
    </source>
</evidence>
<dbReference type="InterPro" id="IPR019480">
    <property type="entry name" value="Dihydroorotate_DH_Fe-S-bd"/>
</dbReference>
<dbReference type="PIRSF" id="PIRSF006816">
    <property type="entry name" value="Cyc3_hyd_g"/>
    <property type="match status" value="1"/>
</dbReference>
<geneLocation type="plasmid" evidence="4 5">
    <name>pILYOP01</name>
</geneLocation>
<dbReference type="Pfam" id="PF00175">
    <property type="entry name" value="NAD_binding_1"/>
    <property type="match status" value="1"/>
</dbReference>
<dbReference type="GO" id="GO:0051537">
    <property type="term" value="F:2 iron, 2 sulfur cluster binding"/>
    <property type="evidence" value="ECO:0007669"/>
    <property type="project" value="UniProtKB-KW"/>
</dbReference>
<dbReference type="CDD" id="cd06219">
    <property type="entry name" value="DHOD_e_trans_like1"/>
    <property type="match status" value="1"/>
</dbReference>
<keyword evidence="2" id="KW-0411">Iron-sulfur</keyword>
<dbReference type="SUPFAM" id="SSF63380">
    <property type="entry name" value="Riboflavin synthase domain-like"/>
    <property type="match status" value="1"/>
</dbReference>
<accession>E3HCL1</accession>
<keyword evidence="5" id="KW-1185">Reference proteome</keyword>
<feature type="binding site" evidence="2">
    <location>
        <position position="225"/>
    </location>
    <ligand>
        <name>[2Fe-2S] cluster</name>
        <dbReference type="ChEBI" id="CHEBI:190135"/>
    </ligand>
</feature>
<dbReference type="EC" id="1.8.1.-" evidence="4"/>
<dbReference type="GO" id="GO:0006221">
    <property type="term" value="P:pyrimidine nucleotide biosynthetic process"/>
    <property type="evidence" value="ECO:0007669"/>
    <property type="project" value="InterPro"/>
</dbReference>
<feature type="binding site" evidence="1">
    <location>
        <begin position="62"/>
        <end position="64"/>
    </location>
    <ligand>
        <name>FAD</name>
        <dbReference type="ChEBI" id="CHEBI:57692"/>
    </ligand>
</feature>
<evidence type="ECO:0000313" key="4">
    <source>
        <dbReference type="EMBL" id="ADO83987.1"/>
    </source>
</evidence>
<dbReference type="InterPro" id="IPR012165">
    <property type="entry name" value="Cyt_c3_hydrogenase_gsu"/>
</dbReference>
<dbReference type="KEGG" id="ipo:Ilyop_2224"/>
<dbReference type="Gene3D" id="2.40.30.10">
    <property type="entry name" value="Translation factors"/>
    <property type="match status" value="1"/>
</dbReference>
<dbReference type="InterPro" id="IPR039261">
    <property type="entry name" value="FNR_nucleotide-bd"/>
</dbReference>
<dbReference type="Proteomes" id="UP000006875">
    <property type="component" value="Plasmid pILYOP01"/>
</dbReference>
<dbReference type="GO" id="GO:0016491">
    <property type="term" value="F:oxidoreductase activity"/>
    <property type="evidence" value="ECO:0007669"/>
    <property type="project" value="UniProtKB-KW"/>
</dbReference>
<evidence type="ECO:0000313" key="5">
    <source>
        <dbReference type="Proteomes" id="UP000006875"/>
    </source>
</evidence>
<dbReference type="InterPro" id="IPR017938">
    <property type="entry name" value="Riboflavin_synthase-like_b-brl"/>
</dbReference>
<keyword evidence="1" id="KW-0285">Flavoprotein</keyword>
<sequence>MYKILKKEILSQDIEKMVIEAPYIAKKCQPGQFVMVMVEEGGERIPLTIADYDRSENSVTIIYQIVGYTTKLLSQKLEGQTISSIAGPLGQPAHMKKVKRVLGIGGGVGAAPLYPQIKKLTEMGASCDAVIGSRTEEMMILQEEFKEIAENIYFATNDGSKGKKGFVTDVLKDLISQGKKYDEVIAIGPLVMMKSVVEYTKELNIPTSVSLNPIMIDGTGMCGGCRVTIGKETKFACVDGPDFDGFLVDFEELMRRQTMYMPEEAEHRCRLGI</sequence>
<feature type="binding site" evidence="2">
    <location>
        <position position="222"/>
    </location>
    <ligand>
        <name>[2Fe-2S] cluster</name>
        <dbReference type="ChEBI" id="CHEBI:190135"/>
    </ligand>
</feature>
<comment type="cofactor">
    <cofactor evidence="2">
        <name>[2Fe-2S] cluster</name>
        <dbReference type="ChEBI" id="CHEBI:190135"/>
    </cofactor>
    <text evidence="2">Binds 1 [2Fe-2S] cluster per subunit.</text>
</comment>
<dbReference type="Pfam" id="PF10418">
    <property type="entry name" value="DHODB_Fe-S_bind"/>
    <property type="match status" value="1"/>
</dbReference>
<dbReference type="EMBL" id="CP002282">
    <property type="protein sequence ID" value="ADO83987.1"/>
    <property type="molecule type" value="Genomic_DNA"/>
</dbReference>
<gene>
    <name evidence="4" type="ordered locus">Ilyop_2224</name>
</gene>
<keyword evidence="1" id="KW-0274">FAD</keyword>
<dbReference type="Gene3D" id="3.40.50.80">
    <property type="entry name" value="Nucleotide-binding domain of ferredoxin-NADP reductase (FNR) module"/>
    <property type="match status" value="1"/>
</dbReference>
<dbReference type="NCBIfam" id="NF004862">
    <property type="entry name" value="PRK06222.1"/>
    <property type="match status" value="1"/>
</dbReference>
<protein>
    <submittedName>
        <fullName evidence="4">Sulfide dehydrogenase (Flavoprotein) subunit SudB</fullName>
        <ecNumber evidence="4">1.8.1.-</ecNumber>
    </submittedName>
</protein>
<dbReference type="PROSITE" id="PS51384">
    <property type="entry name" value="FAD_FR"/>
    <property type="match status" value="1"/>
</dbReference>
<feature type="domain" description="FAD-binding FR-type" evidence="3">
    <location>
        <begin position="1"/>
        <end position="95"/>
    </location>
</feature>
<name>E3HCL1_ILYPC</name>
<keyword evidence="4" id="KW-0560">Oxidoreductase</keyword>
<dbReference type="AlphaFoldDB" id="E3HCL1"/>
<evidence type="ECO:0000256" key="1">
    <source>
        <dbReference type="PIRSR" id="PIRSR006816-1"/>
    </source>
</evidence>
<dbReference type="InterPro" id="IPR001433">
    <property type="entry name" value="OxRdtase_FAD/NAD-bd"/>
</dbReference>
<dbReference type="HOGENOM" id="CLU_003827_1_0_0"/>